<keyword evidence="3" id="KW-1185">Reference proteome</keyword>
<feature type="compositionally biased region" description="Basic and acidic residues" evidence="1">
    <location>
        <begin position="1"/>
        <end position="14"/>
    </location>
</feature>
<feature type="region of interest" description="Disordered" evidence="1">
    <location>
        <begin position="1"/>
        <end position="39"/>
    </location>
</feature>
<gene>
    <name evidence="2" type="ORF">Hgul01_02516</name>
</gene>
<dbReference type="EMBL" id="BAABRU010000008">
    <property type="protein sequence ID" value="GAA5528714.1"/>
    <property type="molecule type" value="Genomic_DNA"/>
</dbReference>
<sequence length="39" mass="4404">MLGLERKHKGDQIEQHAGGTWEPQPSQEGHWHANGQGDR</sequence>
<dbReference type="Proteomes" id="UP001428290">
    <property type="component" value="Unassembled WGS sequence"/>
</dbReference>
<proteinExistence type="predicted"/>
<organism evidence="2 3">
    <name type="scientific">Herpetosiphon gulosus</name>
    <dbReference type="NCBI Taxonomy" id="1973496"/>
    <lineage>
        <taxon>Bacteria</taxon>
        <taxon>Bacillati</taxon>
        <taxon>Chloroflexota</taxon>
        <taxon>Chloroflexia</taxon>
        <taxon>Herpetosiphonales</taxon>
        <taxon>Herpetosiphonaceae</taxon>
        <taxon>Herpetosiphon</taxon>
    </lineage>
</organism>
<accession>A0ABP9X007</accession>
<evidence type="ECO:0000256" key="1">
    <source>
        <dbReference type="SAM" id="MobiDB-lite"/>
    </source>
</evidence>
<name>A0ABP9X007_9CHLR</name>
<comment type="caution">
    <text evidence="2">The sequence shown here is derived from an EMBL/GenBank/DDBJ whole genome shotgun (WGS) entry which is preliminary data.</text>
</comment>
<reference evidence="2 3" key="1">
    <citation type="submission" date="2024-02" db="EMBL/GenBank/DDBJ databases">
        <title>Herpetosiphon gulosus NBRC 112829.</title>
        <authorList>
            <person name="Ichikawa N."/>
            <person name="Katano-Makiyama Y."/>
            <person name="Hidaka K."/>
        </authorList>
    </citation>
    <scope>NUCLEOTIDE SEQUENCE [LARGE SCALE GENOMIC DNA]</scope>
    <source>
        <strain evidence="2 3">NBRC 112829</strain>
    </source>
</reference>
<evidence type="ECO:0000313" key="3">
    <source>
        <dbReference type="Proteomes" id="UP001428290"/>
    </source>
</evidence>
<protein>
    <submittedName>
        <fullName evidence="2">Uncharacterized protein</fullName>
    </submittedName>
</protein>
<evidence type="ECO:0000313" key="2">
    <source>
        <dbReference type="EMBL" id="GAA5528714.1"/>
    </source>
</evidence>